<dbReference type="InterPro" id="IPR000219">
    <property type="entry name" value="DH_dom"/>
</dbReference>
<name>A0AAD7JGC8_9AGAR</name>
<dbReference type="PANTHER" id="PTHR47339:SF1">
    <property type="entry name" value="CELL DIVISION CONTROL PROTEIN 24"/>
    <property type="match status" value="1"/>
</dbReference>
<dbReference type="CDD" id="cd13246">
    <property type="entry name" value="PH_Scd1"/>
    <property type="match status" value="1"/>
</dbReference>
<protein>
    <submittedName>
        <fullName evidence="3">Dbl homology domain-containing protein</fullName>
    </submittedName>
</protein>
<dbReference type="GO" id="GO:0031106">
    <property type="term" value="P:septin ring organization"/>
    <property type="evidence" value="ECO:0007669"/>
    <property type="project" value="TreeGrafter"/>
</dbReference>
<dbReference type="InterPro" id="IPR035899">
    <property type="entry name" value="DBL_dom_sf"/>
</dbReference>
<dbReference type="GO" id="GO:0005737">
    <property type="term" value="C:cytoplasm"/>
    <property type="evidence" value="ECO:0007669"/>
    <property type="project" value="TreeGrafter"/>
</dbReference>
<dbReference type="CDD" id="cd00160">
    <property type="entry name" value="RhoGEF"/>
    <property type="match status" value="1"/>
</dbReference>
<dbReference type="AlphaFoldDB" id="A0AAD7JGC8"/>
<comment type="caution">
    <text evidence="3">The sequence shown here is derived from an EMBL/GenBank/DDBJ whole genome shotgun (WGS) entry which is preliminary data.</text>
</comment>
<feature type="compositionally biased region" description="Basic and acidic residues" evidence="1">
    <location>
        <begin position="419"/>
        <end position="441"/>
    </location>
</feature>
<dbReference type="GO" id="GO:0005085">
    <property type="term" value="F:guanyl-nucleotide exchange factor activity"/>
    <property type="evidence" value="ECO:0007669"/>
    <property type="project" value="InterPro"/>
</dbReference>
<dbReference type="InterPro" id="IPR053026">
    <property type="entry name" value="CDC42_GEF"/>
</dbReference>
<accession>A0AAD7JGC8</accession>
<evidence type="ECO:0000313" key="3">
    <source>
        <dbReference type="EMBL" id="KAJ7763205.1"/>
    </source>
</evidence>
<feature type="domain" description="DH" evidence="2">
    <location>
        <begin position="31"/>
        <end position="207"/>
    </location>
</feature>
<dbReference type="Pfam" id="PF15411">
    <property type="entry name" value="PH_10"/>
    <property type="match status" value="1"/>
</dbReference>
<evidence type="ECO:0000313" key="4">
    <source>
        <dbReference type="Proteomes" id="UP001215280"/>
    </source>
</evidence>
<proteinExistence type="predicted"/>
<keyword evidence="4" id="KW-1185">Reference proteome</keyword>
<dbReference type="SMART" id="SM00233">
    <property type="entry name" value="PH"/>
    <property type="match status" value="1"/>
</dbReference>
<dbReference type="EMBL" id="JARJLG010000041">
    <property type="protein sequence ID" value="KAJ7763205.1"/>
    <property type="molecule type" value="Genomic_DNA"/>
</dbReference>
<evidence type="ECO:0000256" key="1">
    <source>
        <dbReference type="SAM" id="MobiDB-lite"/>
    </source>
</evidence>
<dbReference type="InterPro" id="IPR001849">
    <property type="entry name" value="PH_domain"/>
</dbReference>
<reference evidence="3" key="1">
    <citation type="submission" date="2023-03" db="EMBL/GenBank/DDBJ databases">
        <title>Massive genome expansion in bonnet fungi (Mycena s.s.) driven by repeated elements and novel gene families across ecological guilds.</title>
        <authorList>
            <consortium name="Lawrence Berkeley National Laboratory"/>
            <person name="Harder C.B."/>
            <person name="Miyauchi S."/>
            <person name="Viragh M."/>
            <person name="Kuo A."/>
            <person name="Thoen E."/>
            <person name="Andreopoulos B."/>
            <person name="Lu D."/>
            <person name="Skrede I."/>
            <person name="Drula E."/>
            <person name="Henrissat B."/>
            <person name="Morin E."/>
            <person name="Kohler A."/>
            <person name="Barry K."/>
            <person name="LaButti K."/>
            <person name="Morin E."/>
            <person name="Salamov A."/>
            <person name="Lipzen A."/>
            <person name="Mereny Z."/>
            <person name="Hegedus B."/>
            <person name="Baldrian P."/>
            <person name="Stursova M."/>
            <person name="Weitz H."/>
            <person name="Taylor A."/>
            <person name="Grigoriev I.V."/>
            <person name="Nagy L.G."/>
            <person name="Martin F."/>
            <person name="Kauserud H."/>
        </authorList>
    </citation>
    <scope>NUCLEOTIDE SEQUENCE</scope>
    <source>
        <strain evidence="3">CBHHK188m</strain>
    </source>
</reference>
<dbReference type="SUPFAM" id="SSF48065">
    <property type="entry name" value="DBL homology domain (DH-domain)"/>
    <property type="match status" value="1"/>
</dbReference>
<dbReference type="InterPro" id="IPR033511">
    <property type="entry name" value="Cdc24/Scd1_PH_dom"/>
</dbReference>
<feature type="region of interest" description="Disordered" evidence="1">
    <location>
        <begin position="374"/>
        <end position="449"/>
    </location>
</feature>
<sequence>MSLSPADAFEASPHSRNLDNRPLTDARSENHRKMIIKEIVETERNYVKNLETMHKYVTALTQNNLVDQATIHLLFANVDKVFAFQRKFLDGIEVIAELAWQDQRWGLHFIQAEEEFGVYEAYCANYHSASKLVVDDDLQHKLAVLNHLLDAKELPMCVKRPIGRVCKYPLLIESLLKNTSATDYQHYDELKSGSEAMKRVVDRINEAHRHAENEQTVKALQTCVDDWKGHQPETFGKLLRDDILRVTKSHIDRKYHIFLFENIILCCWQVIRPPPNARSDSRNIPLLLKGQILVRDVTQAVLGPPDPPAATPLGRYPIDIWWNGDNGPESFTLHCRNEEQMRDWESQLRRLIGKTRPGEQSDDTTDRKSVLDVYEDDGRPDQSSHAPPIDTPPTLPAPLQTEVPNPANAPDALVKVKVHVQDDTGPADDRAQRTGREDRAEAPPLPLAG</sequence>
<dbReference type="SMART" id="SM00325">
    <property type="entry name" value="RhoGEF"/>
    <property type="match status" value="1"/>
</dbReference>
<evidence type="ECO:0000259" key="2">
    <source>
        <dbReference type="PROSITE" id="PS50010"/>
    </source>
</evidence>
<dbReference type="Pfam" id="PF00621">
    <property type="entry name" value="RhoGEF"/>
    <property type="match status" value="1"/>
</dbReference>
<dbReference type="Proteomes" id="UP001215280">
    <property type="component" value="Unassembled WGS sequence"/>
</dbReference>
<dbReference type="GO" id="GO:0005634">
    <property type="term" value="C:nucleus"/>
    <property type="evidence" value="ECO:0007669"/>
    <property type="project" value="TreeGrafter"/>
</dbReference>
<dbReference type="InterPro" id="IPR011993">
    <property type="entry name" value="PH-like_dom_sf"/>
</dbReference>
<dbReference type="PROSITE" id="PS50010">
    <property type="entry name" value="DH_2"/>
    <property type="match status" value="1"/>
</dbReference>
<dbReference type="SUPFAM" id="SSF50729">
    <property type="entry name" value="PH domain-like"/>
    <property type="match status" value="1"/>
</dbReference>
<dbReference type="Gene3D" id="1.20.900.10">
    <property type="entry name" value="Dbl homology (DH) domain"/>
    <property type="match status" value="1"/>
</dbReference>
<dbReference type="PANTHER" id="PTHR47339">
    <property type="entry name" value="CELL DIVISION CONTROL PROTEIN 24"/>
    <property type="match status" value="1"/>
</dbReference>
<feature type="region of interest" description="Disordered" evidence="1">
    <location>
        <begin position="1"/>
        <end position="24"/>
    </location>
</feature>
<dbReference type="GO" id="GO:0043332">
    <property type="term" value="C:mating projection tip"/>
    <property type="evidence" value="ECO:0007669"/>
    <property type="project" value="TreeGrafter"/>
</dbReference>
<dbReference type="GO" id="GO:0000935">
    <property type="term" value="C:division septum"/>
    <property type="evidence" value="ECO:0007669"/>
    <property type="project" value="TreeGrafter"/>
</dbReference>
<dbReference type="Gene3D" id="2.30.29.30">
    <property type="entry name" value="Pleckstrin-homology domain (PH domain)/Phosphotyrosine-binding domain (PTB)"/>
    <property type="match status" value="1"/>
</dbReference>
<gene>
    <name evidence="3" type="ORF">DFH07DRAFT_882646</name>
</gene>
<organism evidence="3 4">
    <name type="scientific">Mycena maculata</name>
    <dbReference type="NCBI Taxonomy" id="230809"/>
    <lineage>
        <taxon>Eukaryota</taxon>
        <taxon>Fungi</taxon>
        <taxon>Dikarya</taxon>
        <taxon>Basidiomycota</taxon>
        <taxon>Agaricomycotina</taxon>
        <taxon>Agaricomycetes</taxon>
        <taxon>Agaricomycetidae</taxon>
        <taxon>Agaricales</taxon>
        <taxon>Marasmiineae</taxon>
        <taxon>Mycenaceae</taxon>
        <taxon>Mycena</taxon>
    </lineage>
</organism>
<dbReference type="GO" id="GO:0030010">
    <property type="term" value="P:establishment of cell polarity"/>
    <property type="evidence" value="ECO:0007669"/>
    <property type="project" value="TreeGrafter"/>
</dbReference>